<gene>
    <name evidence="3" type="ORF">SK069_08200</name>
</gene>
<keyword evidence="4" id="KW-1185">Reference proteome</keyword>
<name>A0ABU4VIG3_9ACTN</name>
<keyword evidence="2" id="KW-0472">Membrane</keyword>
<dbReference type="Proteomes" id="UP001277761">
    <property type="component" value="Unassembled WGS sequence"/>
</dbReference>
<accession>A0ABU4VIG3</accession>
<comment type="caution">
    <text evidence="3">The sequence shown here is derived from an EMBL/GenBank/DDBJ whole genome shotgun (WGS) entry which is preliminary data.</text>
</comment>
<keyword evidence="2" id="KW-0812">Transmembrane</keyword>
<evidence type="ECO:0000313" key="4">
    <source>
        <dbReference type="Proteomes" id="UP001277761"/>
    </source>
</evidence>
<evidence type="ECO:0000313" key="3">
    <source>
        <dbReference type="EMBL" id="MDX8151568.1"/>
    </source>
</evidence>
<feature type="transmembrane region" description="Helical" evidence="2">
    <location>
        <begin position="40"/>
        <end position="59"/>
    </location>
</feature>
<sequence>MLTPPILTAGGVPRRQAPAGSAAPSSCSASAAVRVAGGGATWVVAGVAALGVLATVGLVGPRLRRSPARGLASASGD</sequence>
<evidence type="ECO:0000256" key="2">
    <source>
        <dbReference type="SAM" id="Phobius"/>
    </source>
</evidence>
<dbReference type="RefSeq" id="WP_319953723.1">
    <property type="nucleotide sequence ID" value="NZ_JAXAVX010000003.1"/>
</dbReference>
<evidence type="ECO:0000256" key="1">
    <source>
        <dbReference type="SAM" id="MobiDB-lite"/>
    </source>
</evidence>
<keyword evidence="2" id="KW-1133">Transmembrane helix</keyword>
<organism evidence="3 4">
    <name type="scientific">Patulibacter brassicae</name>
    <dbReference type="NCBI Taxonomy" id="1705717"/>
    <lineage>
        <taxon>Bacteria</taxon>
        <taxon>Bacillati</taxon>
        <taxon>Actinomycetota</taxon>
        <taxon>Thermoleophilia</taxon>
        <taxon>Solirubrobacterales</taxon>
        <taxon>Patulibacteraceae</taxon>
        <taxon>Patulibacter</taxon>
    </lineage>
</organism>
<proteinExistence type="predicted"/>
<protein>
    <submittedName>
        <fullName evidence="3">Uncharacterized protein</fullName>
    </submittedName>
</protein>
<feature type="region of interest" description="Disordered" evidence="1">
    <location>
        <begin position="1"/>
        <end position="23"/>
    </location>
</feature>
<reference evidence="3 4" key="1">
    <citation type="submission" date="2023-11" db="EMBL/GenBank/DDBJ databases">
        <authorList>
            <person name="Xu M."/>
            <person name="Jiang T."/>
        </authorList>
    </citation>
    <scope>NUCLEOTIDE SEQUENCE [LARGE SCALE GENOMIC DNA]</scope>
    <source>
        <strain evidence="3 4">SD</strain>
    </source>
</reference>
<dbReference type="EMBL" id="JAXAVX010000003">
    <property type="protein sequence ID" value="MDX8151568.1"/>
    <property type="molecule type" value="Genomic_DNA"/>
</dbReference>